<accession>A0A1Y3DQX2</accession>
<feature type="region of interest" description="Disordered" evidence="7">
    <location>
        <begin position="165"/>
        <end position="200"/>
    </location>
</feature>
<comment type="subcellular location">
    <subcellularLocation>
        <location evidence="1">Cytoplasm</location>
        <location evidence="1">Cytoskeleton</location>
    </subcellularLocation>
</comment>
<dbReference type="Pfam" id="PF12309">
    <property type="entry name" value="KBP_C"/>
    <property type="match status" value="1"/>
</dbReference>
<dbReference type="OMA" id="EIYIIYL"/>
<evidence type="ECO:0000256" key="6">
    <source>
        <dbReference type="SAM" id="Coils"/>
    </source>
</evidence>
<proteinExistence type="inferred from homology"/>
<evidence type="ECO:0000256" key="4">
    <source>
        <dbReference type="ARBA" id="ARBA00022490"/>
    </source>
</evidence>
<feature type="coiled-coil region" evidence="6">
    <location>
        <begin position="48"/>
        <end position="80"/>
    </location>
</feature>
<dbReference type="Proteomes" id="UP000195012">
    <property type="component" value="Unassembled WGS sequence"/>
</dbReference>
<comment type="similarity">
    <text evidence="2">Belongs to the KIF-binding protein family.</text>
</comment>
<dbReference type="AlphaFoldDB" id="A0A1Y3DQX2"/>
<name>A0A1Y3DQX2_PLAKN</name>
<sequence length="1122" mass="130824">MNWISWGDVEEDLLREKLHQLKRLQEIKTKDLVMNYLIHFILLVKKIIAKSEEEKRGAELNEEKKKKKIIQENIHKIKQKLTESKHGANFKREEILYEPDGWSTLDGGDDLRERLPDKLSAEEEKDTGQVDKGCNIAQICKNLTEGFHMCISLLLKGMKECRGKPIPEEGDGGGSDGKVDKTEQSGVKSSDSLINSGLPSSRREQWGFHLSLLYLALCFYHMHLISDKREKYHLHVSLFLLLLSFPLFKDKEIEHYVCLEGNVYLRFDVSVPTLLSHVCKIVGLNCKQEGDTLSCLFFLTHSFLFLQCAHKGGSAPEGKGAKTGTDHREGEKKKYNSFQDMINIIQAINQVLIEFNFFTESTFLVMGSIDLHSFLLRNEIEKVRKQWKSMPPIKREEPVTGTPKDNPPNGELVYLNEELTQDDCHFYMIPSYVDTKEEGEKRVDAQIEKKMDKIMETTTSLFDSINECMYLFIDLHFLSIYEHLVLFSLYMAKDVSKLFHQFKGEKKKKKLSQRYKYMAYRNLLEIYIIYLKHNYLRYSNRGGGDDDTYVRACQVYRRLDEARRTIRSLLQGYDGRSNTHMDNNPIGRKKGNVGKKENTTTSCTQERGFLTREYFHRKKICIRARVIDQGEDDIEANSYLESIIRVSTPDVKTMSNEEPTHYSRRKEIPSKLFGDIFSLVEDSNIVYQFICEQIANSNTFNFDVDEEVEGKLKQNDYVFPRSNEQMTFSTFLRGNIKKMDGLVGEIFSYVWHEATRMGAFPCTVASEPTTATTTRAVKGDAFPWVKIHLDEEHAEDFLQIFHFKKINLPHMQFDVCNFSHTEYAKLATDKMKKIYRNFSKGRAEEQSEKWHLPSVGITHGGKQSTCIGYCEHAHYLCHNFDEVQFLFKKVKKYKKKTLAYFSLDNETTLHLDILLNSSESYFYFNFFTKSYEEYMYNCRQMLNCISAPLPQITNQQYLSFRREMALKSALILKDIFICSKYNTFIDNMYVNDHNKNKNLHFDDHIQGPLTGQEKGLILQIVKYYLLFLSTYQIGTGEEFTNPASFQTEEEKKSYFDIYFYVCKTLSTVDDKNFIVQAIQHYQRLLNYAAKNKMYADDGYNEYMRDVCRKSICVLRGKMLDLA</sequence>
<dbReference type="InterPro" id="IPR022083">
    <property type="entry name" value="KBP"/>
</dbReference>
<evidence type="ECO:0000256" key="2">
    <source>
        <dbReference type="ARBA" id="ARBA00010305"/>
    </source>
</evidence>
<organism evidence="8 9">
    <name type="scientific">Plasmodium knowlesi</name>
    <dbReference type="NCBI Taxonomy" id="5850"/>
    <lineage>
        <taxon>Eukaryota</taxon>
        <taxon>Sar</taxon>
        <taxon>Alveolata</taxon>
        <taxon>Apicomplexa</taxon>
        <taxon>Aconoidasida</taxon>
        <taxon>Haemosporida</taxon>
        <taxon>Plasmodiidae</taxon>
        <taxon>Plasmodium</taxon>
        <taxon>Plasmodium (Plasmodium)</taxon>
    </lineage>
</organism>
<dbReference type="GO" id="GO:0005856">
    <property type="term" value="C:cytoskeleton"/>
    <property type="evidence" value="ECO:0007669"/>
    <property type="project" value="UniProtKB-SubCell"/>
</dbReference>
<keyword evidence="5" id="KW-0206">Cytoskeleton</keyword>
<feature type="region of interest" description="Disordered" evidence="7">
    <location>
        <begin position="577"/>
        <end position="600"/>
    </location>
</feature>
<dbReference type="OrthoDB" id="392779at2759"/>
<protein>
    <recommendedName>
        <fullName evidence="3">KIF-binding protein</fullName>
    </recommendedName>
</protein>
<comment type="caution">
    <text evidence="8">The sequence shown here is derived from an EMBL/GenBank/DDBJ whole genome shotgun (WGS) entry which is preliminary data.</text>
</comment>
<gene>
    <name evidence="8" type="ORF">PKNOH_S110072200</name>
</gene>
<evidence type="ECO:0000256" key="7">
    <source>
        <dbReference type="SAM" id="MobiDB-lite"/>
    </source>
</evidence>
<dbReference type="eggNOG" id="ENOG502TNC8">
    <property type="taxonomic scope" value="Eukaryota"/>
</dbReference>
<reference evidence="8 9" key="1">
    <citation type="submission" date="2017-05" db="EMBL/GenBank/DDBJ databases">
        <title>PacBio assembly of a Plasmodium knowlesi genome sequence with Hi-C correction and manual annotation of the SICAvar gene family.</title>
        <authorList>
            <person name="Lapp S.A."/>
            <person name="Geraldo J.A."/>
            <person name="Chien J.-T."/>
            <person name="Ay F."/>
            <person name="Pakala S.B."/>
            <person name="Batugedara G."/>
            <person name="Humphrey J.C."/>
            <person name="Debarry J.D."/>
            <person name="Le Roch K.G."/>
            <person name="Galinski M.R."/>
            <person name="Kissinger J.C."/>
        </authorList>
    </citation>
    <scope>NUCLEOTIDE SEQUENCE [LARGE SCALE GENOMIC DNA]</scope>
    <source>
        <strain evidence="9">Malayan Strain Pk1 (A+)</strain>
    </source>
</reference>
<dbReference type="VEuPathDB" id="PlasmoDB:PKNOH_S110072200"/>
<keyword evidence="6" id="KW-0175">Coiled coil</keyword>
<feature type="compositionally biased region" description="Polar residues" evidence="7">
    <location>
        <begin position="184"/>
        <end position="199"/>
    </location>
</feature>
<evidence type="ECO:0000313" key="8">
    <source>
        <dbReference type="EMBL" id="OTN65576.1"/>
    </source>
</evidence>
<keyword evidence="4" id="KW-0963">Cytoplasm</keyword>
<evidence type="ECO:0000256" key="3">
    <source>
        <dbReference type="ARBA" id="ARBA00016840"/>
    </source>
</evidence>
<dbReference type="EMBL" id="NETL01000025">
    <property type="protein sequence ID" value="OTN65576.1"/>
    <property type="molecule type" value="Genomic_DNA"/>
</dbReference>
<evidence type="ECO:0000256" key="1">
    <source>
        <dbReference type="ARBA" id="ARBA00004245"/>
    </source>
</evidence>
<evidence type="ECO:0000313" key="9">
    <source>
        <dbReference type="Proteomes" id="UP000195012"/>
    </source>
</evidence>
<dbReference type="PANTHER" id="PTHR46321:SF1">
    <property type="entry name" value="KIF-BINDING PROTEIN"/>
    <property type="match status" value="1"/>
</dbReference>
<dbReference type="PANTHER" id="PTHR46321">
    <property type="entry name" value="KIF1-BINDING PROTEIN"/>
    <property type="match status" value="1"/>
</dbReference>
<evidence type="ECO:0000256" key="5">
    <source>
        <dbReference type="ARBA" id="ARBA00023212"/>
    </source>
</evidence>
<dbReference type="VEuPathDB" id="PlasmoDB:PKNH_1201700"/>